<protein>
    <submittedName>
        <fullName evidence="8">FAD binding domain-containing protein</fullName>
    </submittedName>
</protein>
<comment type="cofactor">
    <cofactor evidence="1">
        <name>FAD</name>
        <dbReference type="ChEBI" id="CHEBI:57692"/>
    </cofactor>
</comment>
<keyword evidence="4" id="KW-0274">FAD</keyword>
<dbReference type="Gene3D" id="3.50.50.60">
    <property type="entry name" value="FAD/NAD(P)-binding domain"/>
    <property type="match status" value="3"/>
</dbReference>
<dbReference type="EMBL" id="QKWP01001539">
    <property type="protein sequence ID" value="RIB08199.1"/>
    <property type="molecule type" value="Genomic_DNA"/>
</dbReference>
<feature type="domain" description="Phenol hydroxylase-like C-terminal dimerisation" evidence="7">
    <location>
        <begin position="503"/>
        <end position="559"/>
    </location>
</feature>
<dbReference type="InterPro" id="IPR038220">
    <property type="entry name" value="PHOX_C_sf"/>
</dbReference>
<proteinExistence type="inferred from homology"/>
<evidence type="ECO:0000256" key="4">
    <source>
        <dbReference type="ARBA" id="ARBA00022827"/>
    </source>
</evidence>
<dbReference type="SUPFAM" id="SSF52833">
    <property type="entry name" value="Thioredoxin-like"/>
    <property type="match status" value="1"/>
</dbReference>
<keyword evidence="5" id="KW-0560">Oxidoreductase</keyword>
<name>A0A397UHD1_9GLOM</name>
<evidence type="ECO:0000259" key="6">
    <source>
        <dbReference type="Pfam" id="PF01494"/>
    </source>
</evidence>
<dbReference type="PANTHER" id="PTHR43004">
    <property type="entry name" value="TRK SYSTEM POTASSIUM UPTAKE PROTEIN"/>
    <property type="match status" value="1"/>
</dbReference>
<accession>A0A397UHD1</accession>
<evidence type="ECO:0000256" key="3">
    <source>
        <dbReference type="ARBA" id="ARBA00022630"/>
    </source>
</evidence>
<evidence type="ECO:0000256" key="1">
    <source>
        <dbReference type="ARBA" id="ARBA00001974"/>
    </source>
</evidence>
<organism evidence="8 9">
    <name type="scientific">Gigaspora rosea</name>
    <dbReference type="NCBI Taxonomy" id="44941"/>
    <lineage>
        <taxon>Eukaryota</taxon>
        <taxon>Fungi</taxon>
        <taxon>Fungi incertae sedis</taxon>
        <taxon>Mucoromycota</taxon>
        <taxon>Glomeromycotina</taxon>
        <taxon>Glomeromycetes</taxon>
        <taxon>Diversisporales</taxon>
        <taxon>Gigasporaceae</taxon>
        <taxon>Gigaspora</taxon>
    </lineage>
</organism>
<dbReference type="Gene3D" id="3.40.30.20">
    <property type="match status" value="1"/>
</dbReference>
<dbReference type="InterPro" id="IPR036249">
    <property type="entry name" value="Thioredoxin-like_sf"/>
</dbReference>
<dbReference type="AlphaFoldDB" id="A0A397UHD1"/>
<gene>
    <name evidence="8" type="ORF">C2G38_2147189</name>
</gene>
<keyword evidence="9" id="KW-1185">Reference proteome</keyword>
<dbReference type="Pfam" id="PF07976">
    <property type="entry name" value="Phe_hydrox_dim"/>
    <property type="match status" value="1"/>
</dbReference>
<comment type="caution">
    <text evidence="8">The sequence shown here is derived from an EMBL/GenBank/DDBJ whole genome shotgun (WGS) entry which is preliminary data.</text>
</comment>
<dbReference type="Pfam" id="PF01494">
    <property type="entry name" value="FAD_binding_3"/>
    <property type="match status" value="2"/>
</dbReference>
<dbReference type="STRING" id="44941.A0A397UHD1"/>
<evidence type="ECO:0000259" key="7">
    <source>
        <dbReference type="Pfam" id="PF07976"/>
    </source>
</evidence>
<dbReference type="GO" id="GO:0071949">
    <property type="term" value="F:FAD binding"/>
    <property type="evidence" value="ECO:0007669"/>
    <property type="project" value="InterPro"/>
</dbReference>
<reference evidence="8 9" key="1">
    <citation type="submission" date="2018-06" db="EMBL/GenBank/DDBJ databases">
        <title>Comparative genomics reveals the genomic features of Rhizophagus irregularis, R. cerebriforme, R. diaphanum and Gigaspora rosea, and their symbiotic lifestyle signature.</title>
        <authorList>
            <person name="Morin E."/>
            <person name="San Clemente H."/>
            <person name="Chen E.C.H."/>
            <person name="De La Providencia I."/>
            <person name="Hainaut M."/>
            <person name="Kuo A."/>
            <person name="Kohler A."/>
            <person name="Murat C."/>
            <person name="Tang N."/>
            <person name="Roy S."/>
            <person name="Loubradou J."/>
            <person name="Henrissat B."/>
            <person name="Grigoriev I.V."/>
            <person name="Corradi N."/>
            <person name="Roux C."/>
            <person name="Martin F.M."/>
        </authorList>
    </citation>
    <scope>NUCLEOTIDE SEQUENCE [LARGE SCALE GENOMIC DNA]</scope>
    <source>
        <strain evidence="8 9">DAOM 194757</strain>
    </source>
</reference>
<evidence type="ECO:0000256" key="5">
    <source>
        <dbReference type="ARBA" id="ARBA00023002"/>
    </source>
</evidence>
<evidence type="ECO:0000256" key="2">
    <source>
        <dbReference type="ARBA" id="ARBA00007801"/>
    </source>
</evidence>
<dbReference type="PANTHER" id="PTHR43004:SF19">
    <property type="entry name" value="BINDING MONOOXYGENASE, PUTATIVE (JCVI)-RELATED"/>
    <property type="match status" value="1"/>
</dbReference>
<dbReference type="Proteomes" id="UP000266673">
    <property type="component" value="Unassembled WGS sequence"/>
</dbReference>
<dbReference type="InterPro" id="IPR050641">
    <property type="entry name" value="RIFMO-like"/>
</dbReference>
<dbReference type="PRINTS" id="PR00420">
    <property type="entry name" value="RNGMNOXGNASE"/>
</dbReference>
<keyword evidence="3" id="KW-0285">Flavoprotein</keyword>
<feature type="domain" description="FAD-binding" evidence="6">
    <location>
        <begin position="65"/>
        <end position="335"/>
    </location>
</feature>
<dbReference type="InterPro" id="IPR002938">
    <property type="entry name" value="FAD-bd"/>
</dbReference>
<dbReference type="InterPro" id="IPR012941">
    <property type="entry name" value="Phe_hydrox_C_dim_dom"/>
</dbReference>
<comment type="similarity">
    <text evidence="2">Belongs to the PheA/TfdB FAD monooxygenase family.</text>
</comment>
<dbReference type="InterPro" id="IPR036188">
    <property type="entry name" value="FAD/NAD-bd_sf"/>
</dbReference>
<feature type="domain" description="FAD-binding" evidence="6">
    <location>
        <begin position="11"/>
        <end position="52"/>
    </location>
</feature>
<evidence type="ECO:0000313" key="8">
    <source>
        <dbReference type="EMBL" id="RIB08199.1"/>
    </source>
</evidence>
<dbReference type="OrthoDB" id="2690153at2759"/>
<evidence type="ECO:0000313" key="9">
    <source>
        <dbReference type="Proteomes" id="UP000266673"/>
    </source>
</evidence>
<dbReference type="GO" id="GO:0016709">
    <property type="term" value="F:oxidoreductase activity, acting on paired donors, with incorporation or reduction of molecular oxygen, NAD(P)H as one donor, and incorporation of one atom of oxygen"/>
    <property type="evidence" value="ECO:0007669"/>
    <property type="project" value="UniProtKB-ARBA"/>
</dbReference>
<dbReference type="SUPFAM" id="SSF51905">
    <property type="entry name" value="FAD/NAD(P)-binding domain"/>
    <property type="match status" value="1"/>
</dbReference>
<sequence>MVSLFKEKKNVDVLICGAGPVGVFLANELAEFEINFRIIEKLEKHPEFSKALLRSFISIHGKRCQSETSRYTPRHYLIDALHEKKTMRKKHVPNVEFCMELIKYEEKDDHVIAVVKNTKNNVEEEIICQYLVGCDGVHSTVRKGINGWTFEGQTLKSSWGLADIEIDHELIKYDQITNFVVPNEGIIVLFPLGARKNTFRLVVKICDEEKKNETNDHVTHGLTNETPLPLEELQKLIDERIAPIKLELKNPVWISNFRINERIVNRYRTGRVLIAGDAAHCHSPLGGQGLNMGIQDAHNLAFKLALVIRNQAADVNKLLDSYEHERYPVGKNVIEGTGFLTKMMTGNDYFTTFIRTRVAPILFQFFPQSVFNFQNNLMQNNLHYLPGSSEILHKYKPRSGVENKLIEAGHYVQDGLLMKITSHKLHERITMFDIFRSTALKHTLILFTLNKGVTADCNPLIETLLEIYNDYKNTITPIIISYQGIVHDADVPFMPFQEEGREQHIFVERQFELHEKYGVMKEFGQQAFVLVRPDLYVASAVFEDDVDELKAFLDQYLAKADR</sequence>